<dbReference type="InterPro" id="IPR021848">
    <property type="entry name" value="HODM_asu-like"/>
</dbReference>
<evidence type="ECO:0000313" key="2">
    <source>
        <dbReference type="Proteomes" id="UP000638043"/>
    </source>
</evidence>
<accession>A0ABQ2N2H5</accession>
<dbReference type="RefSeq" id="WP_229661252.1">
    <property type="nucleotide sequence ID" value="NZ_BMMQ01000006.1"/>
</dbReference>
<organism evidence="1 2">
    <name type="scientific">Microbacterium nanhaiense</name>
    <dbReference type="NCBI Taxonomy" id="1301026"/>
    <lineage>
        <taxon>Bacteria</taxon>
        <taxon>Bacillati</taxon>
        <taxon>Actinomycetota</taxon>
        <taxon>Actinomycetes</taxon>
        <taxon>Micrococcales</taxon>
        <taxon>Microbacteriaceae</taxon>
        <taxon>Microbacterium</taxon>
    </lineage>
</organism>
<proteinExistence type="predicted"/>
<gene>
    <name evidence="1" type="ORF">GCM10010910_20350</name>
</gene>
<comment type="caution">
    <text evidence="1">The sequence shown here is derived from an EMBL/GenBank/DDBJ whole genome shotgun (WGS) entry which is preliminary data.</text>
</comment>
<sequence>MITTAARLDRFPFPFRDDTYRYSTNVEPARGAQKTAAGLWGDRILEIDDGYARELALRARILSSDPTRAATAPHMRAAEWDALVYCLSELAASYPETMSFTREGTRLRWVNALQGLELKAAYGDDASLPGGPLAFLATQIQEDIALLDQRENALWLDAGVVTFAADWSMGFDTGMRFLEIHEERIIARAHQFLLRMQPHDAFRRTNWTMSVDGRLDTSTESYPEWGPDRVEVVDDPALPDRLHLRVEVQHLIRLPHSGAIMFLIRSYLEPLRALAEVPGWAERIGNVLRELPEDMADYKGITRYRHRAADWLLSRANPSRR</sequence>
<keyword evidence="2" id="KW-1185">Reference proteome</keyword>
<dbReference type="Proteomes" id="UP000638043">
    <property type="component" value="Unassembled WGS sequence"/>
</dbReference>
<protein>
    <recommendedName>
        <fullName evidence="3">DUF3445 domain-containing protein</fullName>
    </recommendedName>
</protein>
<evidence type="ECO:0008006" key="3">
    <source>
        <dbReference type="Google" id="ProtNLM"/>
    </source>
</evidence>
<evidence type="ECO:0000313" key="1">
    <source>
        <dbReference type="EMBL" id="GGO64754.1"/>
    </source>
</evidence>
<reference evidence="2" key="1">
    <citation type="journal article" date="2019" name="Int. J. Syst. Evol. Microbiol.">
        <title>The Global Catalogue of Microorganisms (GCM) 10K type strain sequencing project: providing services to taxonomists for standard genome sequencing and annotation.</title>
        <authorList>
            <consortium name="The Broad Institute Genomics Platform"/>
            <consortium name="The Broad Institute Genome Sequencing Center for Infectious Disease"/>
            <person name="Wu L."/>
            <person name="Ma J."/>
        </authorList>
    </citation>
    <scope>NUCLEOTIDE SEQUENCE [LARGE SCALE GENOMIC DNA]</scope>
    <source>
        <strain evidence="2">CGMCC 4.7181</strain>
    </source>
</reference>
<dbReference type="Pfam" id="PF11927">
    <property type="entry name" value="HODM_asu-like"/>
    <property type="match status" value="1"/>
</dbReference>
<dbReference type="EMBL" id="BMMQ01000006">
    <property type="protein sequence ID" value="GGO64754.1"/>
    <property type="molecule type" value="Genomic_DNA"/>
</dbReference>
<name>A0ABQ2N2H5_9MICO</name>